<dbReference type="Proteomes" id="UP000599074">
    <property type="component" value="Unassembled WGS sequence"/>
</dbReference>
<organism evidence="1 2">
    <name type="scientific">Planosporangium mesophilum</name>
    <dbReference type="NCBI Taxonomy" id="689768"/>
    <lineage>
        <taxon>Bacteria</taxon>
        <taxon>Bacillati</taxon>
        <taxon>Actinomycetota</taxon>
        <taxon>Actinomycetes</taxon>
        <taxon>Micromonosporales</taxon>
        <taxon>Micromonosporaceae</taxon>
        <taxon>Planosporangium</taxon>
    </lineage>
</organism>
<comment type="caution">
    <text evidence="1">The sequence shown here is derived from an EMBL/GenBank/DDBJ whole genome shotgun (WGS) entry which is preliminary data.</text>
</comment>
<dbReference type="RefSeq" id="WP_168112941.1">
    <property type="nucleotide sequence ID" value="NZ_BOON01000003.1"/>
</dbReference>
<evidence type="ECO:0000313" key="1">
    <source>
        <dbReference type="EMBL" id="GII20804.1"/>
    </source>
</evidence>
<dbReference type="EMBL" id="BOON01000003">
    <property type="protein sequence ID" value="GII20804.1"/>
    <property type="molecule type" value="Genomic_DNA"/>
</dbReference>
<accession>A0A8J3T9K0</accession>
<sequence>MLVYVAVYCLAALIALATGVALTVILRALAASRETPPARRPSPRGARLDDYGLLRTVVLVESLDTGRRVRDLLKAGGVRATVASGGDGLTRVLVFPREYEQARRMVSWVL</sequence>
<keyword evidence="2" id="KW-1185">Reference proteome</keyword>
<protein>
    <submittedName>
        <fullName evidence="1">Uncharacterized protein</fullName>
    </submittedName>
</protein>
<gene>
    <name evidence="1" type="ORF">Pme01_04010</name>
</gene>
<dbReference type="AlphaFoldDB" id="A0A8J3T9K0"/>
<evidence type="ECO:0000313" key="2">
    <source>
        <dbReference type="Proteomes" id="UP000599074"/>
    </source>
</evidence>
<name>A0A8J3T9K0_9ACTN</name>
<reference evidence="1" key="1">
    <citation type="submission" date="2021-01" db="EMBL/GenBank/DDBJ databases">
        <title>Whole genome shotgun sequence of Planosporangium mesophilum NBRC 109066.</title>
        <authorList>
            <person name="Komaki H."/>
            <person name="Tamura T."/>
        </authorList>
    </citation>
    <scope>NUCLEOTIDE SEQUENCE</scope>
    <source>
        <strain evidence="1">NBRC 109066</strain>
    </source>
</reference>
<proteinExistence type="predicted"/>